<dbReference type="InterPro" id="IPR014975">
    <property type="entry name" value="DUF1836"/>
</dbReference>
<dbReference type="Proteomes" id="UP000196258">
    <property type="component" value="Unassembled WGS sequence"/>
</dbReference>
<name>A0A1Y4EFJ1_9FIRM</name>
<comment type="caution">
    <text evidence="1">The sequence shown here is derived from an EMBL/GenBank/DDBJ whole genome shotgun (WGS) entry which is preliminary data.</text>
</comment>
<reference evidence="2" key="1">
    <citation type="submission" date="2017-04" db="EMBL/GenBank/DDBJ databases">
        <title>Function of individual gut microbiota members based on whole genome sequencing of pure cultures obtained from chicken caecum.</title>
        <authorList>
            <person name="Medvecky M."/>
            <person name="Cejkova D."/>
            <person name="Polansky O."/>
            <person name="Karasova D."/>
            <person name="Kubasova T."/>
            <person name="Cizek A."/>
            <person name="Rychlik I."/>
        </authorList>
    </citation>
    <scope>NUCLEOTIDE SEQUENCE [LARGE SCALE GENOMIC DNA]</scope>
    <source>
        <strain evidence="2">An149</strain>
    </source>
</reference>
<evidence type="ECO:0000313" key="2">
    <source>
        <dbReference type="Proteomes" id="UP000196258"/>
    </source>
</evidence>
<dbReference type="AlphaFoldDB" id="A0A1Y4EFJ1"/>
<protein>
    <recommendedName>
        <fullName evidence="3">DUF1836 domain-containing protein</fullName>
    </recommendedName>
</protein>
<dbReference type="PANTHER" id="PTHR40056:SF1">
    <property type="entry name" value="DUF1836 DOMAIN-CONTAINING PROTEIN"/>
    <property type="match status" value="1"/>
</dbReference>
<dbReference type="PANTHER" id="PTHR40056">
    <property type="entry name" value="HYPOTHETICAL CYTOSOLIC PROTEIN"/>
    <property type="match status" value="1"/>
</dbReference>
<organism evidence="1 2">
    <name type="scientific">Thomasclavelia spiroformis</name>
    <dbReference type="NCBI Taxonomy" id="29348"/>
    <lineage>
        <taxon>Bacteria</taxon>
        <taxon>Bacillati</taxon>
        <taxon>Bacillota</taxon>
        <taxon>Erysipelotrichia</taxon>
        <taxon>Erysipelotrichales</taxon>
        <taxon>Coprobacillaceae</taxon>
        <taxon>Thomasclavelia</taxon>
    </lineage>
</organism>
<proteinExistence type="predicted"/>
<gene>
    <name evidence="1" type="ORF">B5E91_06450</name>
</gene>
<evidence type="ECO:0008006" key="3">
    <source>
        <dbReference type="Google" id="ProtNLM"/>
    </source>
</evidence>
<dbReference type="RefSeq" id="WP_087256188.1">
    <property type="nucleotide sequence ID" value="NZ_NFJI01000025.1"/>
</dbReference>
<sequence>MSELEQIIDKVINKSILKSQDIPSLDLYMDQIMTLFETNLNDNKRYKDDKLLTKTMINNYSKAGIIKPVKGKKYTKEQIIGMLIIYNLKNIITIQEIKDLLLPIYETNENLETIYNRFIEITTNQTQLKPLIDNLINTNQLDINDKNEKLIAILVLANLANQIINVIEGIIDNDSKNI</sequence>
<accession>A0A1Y4EFJ1</accession>
<dbReference type="Pfam" id="PF08876">
    <property type="entry name" value="DUF1836"/>
    <property type="match status" value="1"/>
</dbReference>
<evidence type="ECO:0000313" key="1">
    <source>
        <dbReference type="EMBL" id="OUQ05287.1"/>
    </source>
</evidence>
<dbReference type="EMBL" id="NFLB01000006">
    <property type="protein sequence ID" value="OUQ05287.1"/>
    <property type="molecule type" value="Genomic_DNA"/>
</dbReference>